<dbReference type="AlphaFoldDB" id="K8Z822"/>
<accession>K8Z822</accession>
<dbReference type="Pfam" id="PF11148">
    <property type="entry name" value="DUF2922"/>
    <property type="match status" value="1"/>
</dbReference>
<organism evidence="1 2">
    <name type="scientific">Catellicoccus marimammalium M35/04/3</name>
    <dbReference type="NCBI Taxonomy" id="1234409"/>
    <lineage>
        <taxon>Bacteria</taxon>
        <taxon>Bacillati</taxon>
        <taxon>Bacillota</taxon>
        <taxon>Bacilli</taxon>
        <taxon>Lactobacillales</taxon>
        <taxon>Enterococcaceae</taxon>
        <taxon>Catellicoccus</taxon>
    </lineage>
</organism>
<dbReference type="Proteomes" id="UP000016057">
    <property type="component" value="Unassembled WGS sequence"/>
</dbReference>
<protein>
    <submittedName>
        <fullName evidence="1">Uncharacterized protein</fullName>
    </submittedName>
</protein>
<name>K8Z822_9ENTE</name>
<reference evidence="1 2" key="1">
    <citation type="journal article" date="2013" name="Genome Announc.">
        <title>Draft Genome Sequence of Catellicoccus marimammalium, a Novel Species Commonly Found in Gull Feces.</title>
        <authorList>
            <person name="Weigand M.R."/>
            <person name="Ryu H."/>
            <person name="Bozcek L."/>
            <person name="Konstantinidis K.T."/>
            <person name="Santo Domingo J.W."/>
        </authorList>
    </citation>
    <scope>NUCLEOTIDE SEQUENCE [LARGE SCALE GENOMIC DNA]</scope>
    <source>
        <strain evidence="1 2">M35/04/3</strain>
    </source>
</reference>
<proteinExistence type="predicted"/>
<evidence type="ECO:0000313" key="2">
    <source>
        <dbReference type="Proteomes" id="UP000016057"/>
    </source>
</evidence>
<comment type="caution">
    <text evidence="1">The sequence shown here is derived from an EMBL/GenBank/DDBJ whole genome shotgun (WGS) entry which is preliminary data.</text>
</comment>
<dbReference type="EMBL" id="AMYT01000021">
    <property type="protein sequence ID" value="EKU27000.1"/>
    <property type="molecule type" value="Genomic_DNA"/>
</dbReference>
<keyword evidence="2" id="KW-1185">Reference proteome</keyword>
<dbReference type="RefSeq" id="WP_009491566.1">
    <property type="nucleotide sequence ID" value="NZ_AMYT01000021.1"/>
</dbReference>
<evidence type="ECO:0000313" key="1">
    <source>
        <dbReference type="EMBL" id="EKU27000.1"/>
    </source>
</evidence>
<gene>
    <name evidence="1" type="ORF">C683_0996</name>
</gene>
<sequence length="76" mass="8972">MEVKDRDLVLTFVTSENKMQHFRPRYFKEGLKKAEVDRAMQEMAAVKGTFQKGKEVLFLQPKDAKYQMVTEEEITE</sequence>
<dbReference type="InterPro" id="IPR021321">
    <property type="entry name" value="DUF2922"/>
</dbReference>